<name>Q7UT49_RHOBA</name>
<evidence type="ECO:0000313" key="2">
    <source>
        <dbReference type="Proteomes" id="UP000001025"/>
    </source>
</evidence>
<dbReference type="EnsemblBacteria" id="CAD73590">
    <property type="protein sequence ID" value="CAD73590"/>
    <property type="gene ID" value="RB4109"/>
</dbReference>
<protein>
    <submittedName>
        <fullName evidence="1">Uncharacterized protein</fullName>
    </submittedName>
</protein>
<dbReference type="Proteomes" id="UP000001025">
    <property type="component" value="Chromosome"/>
</dbReference>
<reference evidence="1 2" key="1">
    <citation type="journal article" date="2003" name="Proc. Natl. Acad. Sci. U.S.A.">
        <title>Complete genome sequence of the marine planctomycete Pirellula sp. strain 1.</title>
        <authorList>
            <person name="Gloeckner F.O."/>
            <person name="Kube M."/>
            <person name="Bauer M."/>
            <person name="Teeling H."/>
            <person name="Lombardot T."/>
            <person name="Ludwig W."/>
            <person name="Gade D."/>
            <person name="Beck A."/>
            <person name="Borzym K."/>
            <person name="Heitmann K."/>
            <person name="Rabus R."/>
            <person name="Schlesner H."/>
            <person name="Amann R."/>
            <person name="Reinhardt R."/>
        </authorList>
    </citation>
    <scope>NUCLEOTIDE SEQUENCE [LARGE SCALE GENOMIC DNA]</scope>
    <source>
        <strain evidence="2">DSM 10527 / NCIMB 13988 / SH1</strain>
    </source>
</reference>
<sequence length="53" mass="5895">MPIGGLLSFGIRLNQQDVKLRTAQFEHHSDANQPLQIFFGKSLRISHGDGKCS</sequence>
<dbReference type="InParanoid" id="Q7UT49"/>
<gene>
    <name evidence="1" type="ordered locus">RB4109</name>
</gene>
<dbReference type="AlphaFoldDB" id="Q7UT49"/>
<dbReference type="KEGG" id="rba:RB4109"/>
<organism evidence="1 2">
    <name type="scientific">Rhodopirellula baltica (strain DSM 10527 / NCIMB 13988 / SH1)</name>
    <dbReference type="NCBI Taxonomy" id="243090"/>
    <lineage>
        <taxon>Bacteria</taxon>
        <taxon>Pseudomonadati</taxon>
        <taxon>Planctomycetota</taxon>
        <taxon>Planctomycetia</taxon>
        <taxon>Pirellulales</taxon>
        <taxon>Pirellulaceae</taxon>
        <taxon>Rhodopirellula</taxon>
    </lineage>
</organism>
<dbReference type="OrthoDB" id="9953690at2"/>
<evidence type="ECO:0000313" key="1">
    <source>
        <dbReference type="EMBL" id="CAD73590.1"/>
    </source>
</evidence>
<accession>Q7UT49</accession>
<dbReference type="HOGENOM" id="CLU_3065581_0_0_0"/>
<dbReference type="EMBL" id="BX294139">
    <property type="protein sequence ID" value="CAD73590.1"/>
    <property type="molecule type" value="Genomic_DNA"/>
</dbReference>
<proteinExistence type="predicted"/>
<keyword evidence="2" id="KW-1185">Reference proteome</keyword>